<evidence type="ECO:0000256" key="6">
    <source>
        <dbReference type="HAMAP-Rule" id="MF_00944"/>
    </source>
</evidence>
<keyword evidence="5" id="KW-0460">Magnesium</keyword>
<dbReference type="Proteomes" id="UP000621436">
    <property type="component" value="Unassembled WGS sequence"/>
</dbReference>
<dbReference type="InterPro" id="IPR041706">
    <property type="entry name" value="YchF_N"/>
</dbReference>
<reference evidence="9" key="1">
    <citation type="submission" date="2020-11" db="EMBL/GenBank/DDBJ databases">
        <title>Halonatronomonas betainensis gen. nov., sp. nov. a novel haloalkaliphilic representative of the family Halanaerobiacae capable of betaine degradation.</title>
        <authorList>
            <person name="Boltyanskaya Y."/>
            <person name="Kevbrin V."/>
            <person name="Detkova E."/>
            <person name="Grouzdev D.S."/>
            <person name="Koziaeva V."/>
            <person name="Zhilina T."/>
        </authorList>
    </citation>
    <scope>NUCLEOTIDE SEQUENCE</scope>
    <source>
        <strain evidence="9">Z-7014</strain>
    </source>
</reference>
<evidence type="ECO:0000313" key="9">
    <source>
        <dbReference type="EMBL" id="MBF8437714.1"/>
    </source>
</evidence>
<dbReference type="SUPFAM" id="SSF52540">
    <property type="entry name" value="P-loop containing nucleoside triphosphate hydrolases"/>
    <property type="match status" value="1"/>
</dbReference>
<evidence type="ECO:0000256" key="5">
    <source>
        <dbReference type="ARBA" id="ARBA00022842"/>
    </source>
</evidence>
<dbReference type="GO" id="GO:0046872">
    <property type="term" value="F:metal ion binding"/>
    <property type="evidence" value="ECO:0007669"/>
    <property type="project" value="UniProtKB-KW"/>
</dbReference>
<dbReference type="PIRSF" id="PIRSF006641">
    <property type="entry name" value="CHP00092"/>
    <property type="match status" value="1"/>
</dbReference>
<accession>A0A931FAL2</accession>
<comment type="function">
    <text evidence="6">ATPase that binds to both the 70S ribosome and the 50S ribosomal subunit in a nucleotide-independent manner.</text>
</comment>
<dbReference type="GO" id="GO:0005525">
    <property type="term" value="F:GTP binding"/>
    <property type="evidence" value="ECO:0007669"/>
    <property type="project" value="InterPro"/>
</dbReference>
<gene>
    <name evidence="6 9" type="primary">ychF</name>
    <name evidence="9" type="ORF">I0Q91_11520</name>
</gene>
<evidence type="ECO:0000256" key="7">
    <source>
        <dbReference type="SAM" id="Coils"/>
    </source>
</evidence>
<evidence type="ECO:0000256" key="1">
    <source>
        <dbReference type="ARBA" id="ARBA00001946"/>
    </source>
</evidence>
<dbReference type="NCBIfam" id="TIGR00092">
    <property type="entry name" value="redox-regulated ATPase YchF"/>
    <property type="match status" value="1"/>
</dbReference>
<dbReference type="Gene3D" id="1.10.150.300">
    <property type="entry name" value="TGS-like domain"/>
    <property type="match status" value="1"/>
</dbReference>
<dbReference type="GO" id="GO:0005737">
    <property type="term" value="C:cytoplasm"/>
    <property type="evidence" value="ECO:0007669"/>
    <property type="project" value="TreeGrafter"/>
</dbReference>
<sequence>MELGIIGLPNSGKSTLFNALTEAGISADNYPFCTIEPNIGVVNVEDNRLEKLCQEYNPEDCTPAPIKFVDIAGLVEGASKGEGLGNKFLSHIREVEAIIHVVRFFEDENVAHVSGDIDPVQDIKIIENELIEADLETLRRRQEKTEKMLKTGEDKYKEEMKIIKKIEQALESGIPVRLQKLNDNARRLANELFFLTDKPVLYVANMSEQQLTELNNIENFQSLKNKAENEEAELIELSAVFELELIDLETDEKEIFLNELGLEEPGLKKLIQAGYELLDLITFYTVAGGREVRATPIPEGTEIIKAAGKIHSSMEEGFIRAEVVNFKDWDSFDGMAGARDAGKVRIEGKDYIVEDGDICHFRFKD</sequence>
<dbReference type="PANTHER" id="PTHR23305">
    <property type="entry name" value="OBG GTPASE FAMILY"/>
    <property type="match status" value="1"/>
</dbReference>
<evidence type="ECO:0000256" key="4">
    <source>
        <dbReference type="ARBA" id="ARBA00022840"/>
    </source>
</evidence>
<dbReference type="InterPro" id="IPR004396">
    <property type="entry name" value="ATPase_YchF/OLA1"/>
</dbReference>
<protein>
    <recommendedName>
        <fullName evidence="6">Ribosome-binding ATPase YchF</fullName>
    </recommendedName>
</protein>
<keyword evidence="4 6" id="KW-0067">ATP-binding</keyword>
<dbReference type="InterPro" id="IPR013029">
    <property type="entry name" value="YchF_C"/>
</dbReference>
<dbReference type="EMBL" id="JADPIE010000007">
    <property type="protein sequence ID" value="MBF8437714.1"/>
    <property type="molecule type" value="Genomic_DNA"/>
</dbReference>
<feature type="domain" description="OBG-type G" evidence="8">
    <location>
        <begin position="1"/>
        <end position="257"/>
    </location>
</feature>
<keyword evidence="3 6" id="KW-0547">Nucleotide-binding</keyword>
<feature type="binding site" evidence="6">
    <location>
        <begin position="10"/>
        <end position="15"/>
    </location>
    <ligand>
        <name>ATP</name>
        <dbReference type="ChEBI" id="CHEBI:30616"/>
    </ligand>
</feature>
<dbReference type="InterPro" id="IPR023192">
    <property type="entry name" value="TGS-like_dom_sf"/>
</dbReference>
<dbReference type="HAMAP" id="MF_00944">
    <property type="entry name" value="YchF_OLA1_ATPase"/>
    <property type="match status" value="1"/>
</dbReference>
<feature type="coiled-coil region" evidence="7">
    <location>
        <begin position="128"/>
        <end position="240"/>
    </location>
</feature>
<evidence type="ECO:0000313" key="10">
    <source>
        <dbReference type="Proteomes" id="UP000621436"/>
    </source>
</evidence>
<keyword evidence="2" id="KW-0479">Metal-binding</keyword>
<dbReference type="InterPro" id="IPR012675">
    <property type="entry name" value="Beta-grasp_dom_sf"/>
</dbReference>
<dbReference type="Pfam" id="PF06071">
    <property type="entry name" value="YchF-GTPase_C"/>
    <property type="match status" value="1"/>
</dbReference>
<keyword evidence="7" id="KW-0175">Coiled coil</keyword>
<dbReference type="InterPro" id="IPR031167">
    <property type="entry name" value="G_OBG"/>
</dbReference>
<dbReference type="Gene3D" id="3.40.50.300">
    <property type="entry name" value="P-loop containing nucleotide triphosphate hydrolases"/>
    <property type="match status" value="1"/>
</dbReference>
<comment type="similarity">
    <text evidence="6">Belongs to the TRAFAC class OBG-HflX-like GTPase superfamily. OBG GTPase family. YchF/OLA1 subfamily.</text>
</comment>
<evidence type="ECO:0000256" key="3">
    <source>
        <dbReference type="ARBA" id="ARBA00022741"/>
    </source>
</evidence>
<proteinExistence type="inferred from homology"/>
<organism evidence="9 10">
    <name type="scientific">Halonatronomonas betaini</name>
    <dbReference type="NCBI Taxonomy" id="2778430"/>
    <lineage>
        <taxon>Bacteria</taxon>
        <taxon>Bacillati</taxon>
        <taxon>Bacillota</taxon>
        <taxon>Clostridia</taxon>
        <taxon>Halanaerobiales</taxon>
        <taxon>Halarsenatibacteraceae</taxon>
        <taxon>Halonatronomonas</taxon>
    </lineage>
</organism>
<dbReference type="AlphaFoldDB" id="A0A931FAL2"/>
<name>A0A931FAL2_9FIRM</name>
<keyword evidence="10" id="KW-1185">Reference proteome</keyword>
<dbReference type="InterPro" id="IPR012676">
    <property type="entry name" value="TGS-like"/>
</dbReference>
<dbReference type="GO" id="GO:0016887">
    <property type="term" value="F:ATP hydrolysis activity"/>
    <property type="evidence" value="ECO:0007669"/>
    <property type="project" value="UniProtKB-UniRule"/>
</dbReference>
<dbReference type="GO" id="GO:0005524">
    <property type="term" value="F:ATP binding"/>
    <property type="evidence" value="ECO:0007669"/>
    <property type="project" value="UniProtKB-UniRule"/>
</dbReference>
<dbReference type="Pfam" id="PF01926">
    <property type="entry name" value="MMR_HSR1"/>
    <property type="match status" value="1"/>
</dbReference>
<comment type="caution">
    <text evidence="9">The sequence shown here is derived from an EMBL/GenBank/DDBJ whole genome shotgun (WGS) entry which is preliminary data.</text>
</comment>
<evidence type="ECO:0000256" key="2">
    <source>
        <dbReference type="ARBA" id="ARBA00022723"/>
    </source>
</evidence>
<dbReference type="SUPFAM" id="SSF81271">
    <property type="entry name" value="TGS-like"/>
    <property type="match status" value="1"/>
</dbReference>
<dbReference type="FunFam" id="1.10.150.300:FF:000001">
    <property type="entry name" value="Ribosome-binding ATPase YchF"/>
    <property type="match status" value="1"/>
</dbReference>
<comment type="cofactor">
    <cofactor evidence="1">
        <name>Mg(2+)</name>
        <dbReference type="ChEBI" id="CHEBI:18420"/>
    </cofactor>
</comment>
<dbReference type="PROSITE" id="PS51710">
    <property type="entry name" value="G_OBG"/>
    <property type="match status" value="1"/>
</dbReference>
<dbReference type="CDD" id="cd01900">
    <property type="entry name" value="YchF"/>
    <property type="match status" value="1"/>
</dbReference>
<dbReference type="PRINTS" id="PR00326">
    <property type="entry name" value="GTP1OBG"/>
</dbReference>
<dbReference type="Gene3D" id="3.10.20.30">
    <property type="match status" value="1"/>
</dbReference>
<dbReference type="RefSeq" id="WP_270454721.1">
    <property type="nucleotide sequence ID" value="NZ_JADPIE010000007.1"/>
</dbReference>
<dbReference type="FunFam" id="3.10.20.30:FF:000029">
    <property type="entry name" value="Obg-like ATPase 1"/>
    <property type="match status" value="1"/>
</dbReference>
<dbReference type="PANTHER" id="PTHR23305:SF18">
    <property type="entry name" value="OBG-TYPE G DOMAIN-CONTAINING PROTEIN"/>
    <property type="match status" value="1"/>
</dbReference>
<dbReference type="InterPro" id="IPR006073">
    <property type="entry name" value="GTP-bd"/>
</dbReference>
<evidence type="ECO:0000259" key="8">
    <source>
        <dbReference type="PROSITE" id="PS51710"/>
    </source>
</evidence>
<dbReference type="GO" id="GO:0043023">
    <property type="term" value="F:ribosomal large subunit binding"/>
    <property type="evidence" value="ECO:0007669"/>
    <property type="project" value="UniProtKB-UniRule"/>
</dbReference>
<dbReference type="InterPro" id="IPR027417">
    <property type="entry name" value="P-loop_NTPase"/>
</dbReference>